<dbReference type="EnsemblMetazoa" id="tetur02g10040.1">
    <property type="protein sequence ID" value="tetur02g10040.1"/>
    <property type="gene ID" value="tetur02g10040"/>
</dbReference>
<proteinExistence type="predicted"/>
<keyword evidence="1" id="KW-0812">Transmembrane</keyword>
<dbReference type="Proteomes" id="UP000015104">
    <property type="component" value="Unassembled WGS sequence"/>
</dbReference>
<feature type="transmembrane region" description="Helical" evidence="1">
    <location>
        <begin position="6"/>
        <end position="30"/>
    </location>
</feature>
<keyword evidence="1" id="KW-0472">Membrane</keyword>
<keyword evidence="1" id="KW-1133">Transmembrane helix</keyword>
<evidence type="ECO:0000313" key="3">
    <source>
        <dbReference type="Proteomes" id="UP000015104"/>
    </source>
</evidence>
<accession>T1JWZ2</accession>
<name>T1JWZ2_TETUR</name>
<dbReference type="AlphaFoldDB" id="T1JWZ2"/>
<evidence type="ECO:0000256" key="1">
    <source>
        <dbReference type="SAM" id="Phobius"/>
    </source>
</evidence>
<dbReference type="EMBL" id="CAEY01000818">
    <property type="status" value="NOT_ANNOTATED_CDS"/>
    <property type="molecule type" value="Genomic_DNA"/>
</dbReference>
<keyword evidence="3" id="KW-1185">Reference proteome</keyword>
<organism evidence="2 3">
    <name type="scientific">Tetranychus urticae</name>
    <name type="common">Two-spotted spider mite</name>
    <dbReference type="NCBI Taxonomy" id="32264"/>
    <lineage>
        <taxon>Eukaryota</taxon>
        <taxon>Metazoa</taxon>
        <taxon>Ecdysozoa</taxon>
        <taxon>Arthropoda</taxon>
        <taxon>Chelicerata</taxon>
        <taxon>Arachnida</taxon>
        <taxon>Acari</taxon>
        <taxon>Acariformes</taxon>
        <taxon>Trombidiformes</taxon>
        <taxon>Prostigmata</taxon>
        <taxon>Eleutherengona</taxon>
        <taxon>Raphignathae</taxon>
        <taxon>Tetranychoidea</taxon>
        <taxon>Tetranychidae</taxon>
        <taxon>Tetranychus</taxon>
    </lineage>
</organism>
<evidence type="ECO:0000313" key="2">
    <source>
        <dbReference type="EnsemblMetazoa" id="tetur02g10040.1"/>
    </source>
</evidence>
<reference evidence="3" key="1">
    <citation type="submission" date="2011-08" db="EMBL/GenBank/DDBJ databases">
        <authorList>
            <person name="Rombauts S."/>
        </authorList>
    </citation>
    <scope>NUCLEOTIDE SEQUENCE</scope>
    <source>
        <strain evidence="3">London</strain>
    </source>
</reference>
<dbReference type="HOGENOM" id="CLU_3175995_0_0_1"/>
<reference evidence="2" key="2">
    <citation type="submission" date="2015-06" db="UniProtKB">
        <authorList>
            <consortium name="EnsemblMetazoa"/>
        </authorList>
    </citation>
    <scope>IDENTIFICATION</scope>
</reference>
<protein>
    <submittedName>
        <fullName evidence="2">Uncharacterized protein</fullName>
    </submittedName>
</protein>
<sequence length="47" mass="5496">MSSWKLLFTIKVPAVLMAFVISIQLAIWLTKLRTTIIMAKFRLILFK</sequence>